<dbReference type="GO" id="GO:0005739">
    <property type="term" value="C:mitochondrion"/>
    <property type="evidence" value="ECO:0007669"/>
    <property type="project" value="TreeGrafter"/>
</dbReference>
<keyword evidence="3 5" id="KW-0413">Isomerase</keyword>
<dbReference type="Proteomes" id="UP000011518">
    <property type="component" value="Unassembled WGS sequence"/>
</dbReference>
<organism evidence="5 6">
    <name type="scientific">Tupaia chinensis</name>
    <name type="common">Chinese tree shrew</name>
    <name type="synonym">Tupaia belangeri chinensis</name>
    <dbReference type="NCBI Taxonomy" id="246437"/>
    <lineage>
        <taxon>Eukaryota</taxon>
        <taxon>Metazoa</taxon>
        <taxon>Chordata</taxon>
        <taxon>Craniata</taxon>
        <taxon>Vertebrata</taxon>
        <taxon>Euteleostomi</taxon>
        <taxon>Mammalia</taxon>
        <taxon>Eutheria</taxon>
        <taxon>Euarchontoglires</taxon>
        <taxon>Scandentia</taxon>
        <taxon>Tupaiidae</taxon>
        <taxon>Tupaia</taxon>
    </lineage>
</organism>
<dbReference type="AlphaFoldDB" id="L9L3R2"/>
<evidence type="ECO:0000313" key="5">
    <source>
        <dbReference type="EMBL" id="ELW68007.1"/>
    </source>
</evidence>
<reference evidence="6" key="1">
    <citation type="submission" date="2012-07" db="EMBL/GenBank/DDBJ databases">
        <title>Genome of the Chinese tree shrew, a rising model animal genetically related to primates.</title>
        <authorList>
            <person name="Zhang G."/>
            <person name="Fan Y."/>
            <person name="Yao Y."/>
            <person name="Huang Z."/>
        </authorList>
    </citation>
    <scope>NUCLEOTIDE SEQUENCE [LARGE SCALE GENOMIC DNA]</scope>
</reference>
<dbReference type="InterPro" id="IPR029045">
    <property type="entry name" value="ClpP/crotonase-like_dom_sf"/>
</dbReference>
<dbReference type="STRING" id="246437.L9L3R2"/>
<evidence type="ECO:0000313" key="6">
    <source>
        <dbReference type="Proteomes" id="UP000011518"/>
    </source>
</evidence>
<keyword evidence="6" id="KW-1185">Reference proteome</keyword>
<name>L9L3R2_TUPCH</name>
<dbReference type="PANTHER" id="PTHR43684:SF1">
    <property type="entry name" value="ENOYL-COA DELTA ISOMERASE 2"/>
    <property type="match status" value="1"/>
</dbReference>
<gene>
    <name evidence="5" type="ORF">TREES_T100006359</name>
</gene>
<evidence type="ECO:0000256" key="2">
    <source>
        <dbReference type="ARBA" id="ARBA00023140"/>
    </source>
</evidence>
<feature type="region of interest" description="Disordered" evidence="4">
    <location>
        <begin position="45"/>
        <end position="83"/>
    </location>
</feature>
<sequence length="255" mass="28068">MALAEAPPKSDFPCRDALCRWAERGPAGAGKPGLGAPGCPSLERWVPDAAARKDQDSEAVWPPQRLVLRGPPRPAHPPRSSGTEDLSSFACVLDAVETLAIVATVGLQYLLSEKYVCCVQPERTTVQPGADRKPAEYQTTSEDGITKIMFNRPTKKNAASTQMYEEIKLALKAASKDDSIITVLTGNARFREKAYMLKAYAKIPPNALKVSKEVIRNREKEKLHAVNAEECITLQERWLSEECTNGIMNFLSRKA</sequence>
<dbReference type="EMBL" id="KB320587">
    <property type="protein sequence ID" value="ELW68007.1"/>
    <property type="molecule type" value="Genomic_DNA"/>
</dbReference>
<dbReference type="SUPFAM" id="SSF52096">
    <property type="entry name" value="ClpP/crotonase"/>
    <property type="match status" value="1"/>
</dbReference>
<keyword evidence="2" id="KW-0576">Peroxisome</keyword>
<dbReference type="GO" id="GO:0004165">
    <property type="term" value="F:delta(3)-delta(2)-enoyl-CoA isomerase activity"/>
    <property type="evidence" value="ECO:0007669"/>
    <property type="project" value="TreeGrafter"/>
</dbReference>
<protein>
    <submittedName>
        <fullName evidence="5">Enoyl-CoA delta isomerase 2, mitochondrial</fullName>
    </submittedName>
</protein>
<dbReference type="Gene3D" id="3.90.226.10">
    <property type="entry name" value="2-enoyl-CoA Hydratase, Chain A, domain 1"/>
    <property type="match status" value="1"/>
</dbReference>
<evidence type="ECO:0000256" key="1">
    <source>
        <dbReference type="ARBA" id="ARBA00004275"/>
    </source>
</evidence>
<accession>L9L3R2</accession>
<comment type="subcellular location">
    <subcellularLocation>
        <location evidence="1">Peroxisome</location>
    </subcellularLocation>
</comment>
<dbReference type="InParanoid" id="L9L3R2"/>
<proteinExistence type="predicted"/>
<dbReference type="Gene3D" id="1.10.12.10">
    <property type="entry name" value="Lyase 2-enoyl-coa Hydratase, Chain A, domain 2"/>
    <property type="match status" value="1"/>
</dbReference>
<evidence type="ECO:0000256" key="3">
    <source>
        <dbReference type="ARBA" id="ARBA00023235"/>
    </source>
</evidence>
<dbReference type="PANTHER" id="PTHR43684">
    <property type="match status" value="1"/>
</dbReference>
<dbReference type="FunFam" id="1.10.12.10:FF:000013">
    <property type="entry name" value="Enoyl-CoA delta isomerase 2, mitochondrial"/>
    <property type="match status" value="1"/>
</dbReference>
<evidence type="ECO:0000256" key="4">
    <source>
        <dbReference type="SAM" id="MobiDB-lite"/>
    </source>
</evidence>
<dbReference type="GO" id="GO:0005777">
    <property type="term" value="C:peroxisome"/>
    <property type="evidence" value="ECO:0007669"/>
    <property type="project" value="UniProtKB-SubCell"/>
</dbReference>
<dbReference type="InterPro" id="IPR014748">
    <property type="entry name" value="Enoyl-CoA_hydra_C"/>
</dbReference>
<reference evidence="6" key="2">
    <citation type="journal article" date="2013" name="Nat. Commun.">
        <title>Genome of the Chinese tree shrew.</title>
        <authorList>
            <person name="Fan Y."/>
            <person name="Huang Z.Y."/>
            <person name="Cao C.C."/>
            <person name="Chen C.S."/>
            <person name="Chen Y.X."/>
            <person name="Fan D.D."/>
            <person name="He J."/>
            <person name="Hou H.L."/>
            <person name="Hu L."/>
            <person name="Hu X.T."/>
            <person name="Jiang X.T."/>
            <person name="Lai R."/>
            <person name="Lang Y.S."/>
            <person name="Liang B."/>
            <person name="Liao S.G."/>
            <person name="Mu D."/>
            <person name="Ma Y.Y."/>
            <person name="Niu Y.Y."/>
            <person name="Sun X.Q."/>
            <person name="Xia J.Q."/>
            <person name="Xiao J."/>
            <person name="Xiong Z.Q."/>
            <person name="Xu L."/>
            <person name="Yang L."/>
            <person name="Zhang Y."/>
            <person name="Zhao W."/>
            <person name="Zhao X.D."/>
            <person name="Zheng Y.T."/>
            <person name="Zhou J.M."/>
            <person name="Zhu Y.B."/>
            <person name="Zhang G.J."/>
            <person name="Wang J."/>
            <person name="Yao Y.G."/>
        </authorList>
    </citation>
    <scope>NUCLEOTIDE SEQUENCE [LARGE SCALE GENOMIC DNA]</scope>
</reference>
<dbReference type="InterPro" id="IPR051053">
    <property type="entry name" value="ECH/Chromodomain_protein"/>
</dbReference>